<protein>
    <submittedName>
        <fullName evidence="1">Uncharacterized protein</fullName>
    </submittedName>
</protein>
<sequence length="66" mass="7715">MGNAIHDKDSQLDYLKNRLNMFVDVLDSIDPEHTDLEDIDRLINMIDDIEVKCKQFSTSKDEEESK</sequence>
<proteinExistence type="predicted"/>
<dbReference type="STRING" id="1150625.Q75_01655"/>
<dbReference type="AlphaFoldDB" id="A0A147KBV4"/>
<evidence type="ECO:0000313" key="1">
    <source>
        <dbReference type="EMBL" id="KUP08946.1"/>
    </source>
</evidence>
<dbReference type="Proteomes" id="UP000074108">
    <property type="component" value="Unassembled WGS sequence"/>
</dbReference>
<organism evidence="1 2">
    <name type="scientific">Bacillus coahuilensis p1.1.43</name>
    <dbReference type="NCBI Taxonomy" id="1150625"/>
    <lineage>
        <taxon>Bacteria</taxon>
        <taxon>Bacillati</taxon>
        <taxon>Bacillota</taxon>
        <taxon>Bacilli</taxon>
        <taxon>Bacillales</taxon>
        <taxon>Bacillaceae</taxon>
        <taxon>Bacillus</taxon>
    </lineage>
</organism>
<name>A0A147KBV4_9BACI</name>
<gene>
    <name evidence="1" type="ORF">Q75_01655</name>
</gene>
<dbReference type="RefSeq" id="WP_010170902.1">
    <property type="nucleotide sequence ID" value="NZ_LDYG01000005.1"/>
</dbReference>
<evidence type="ECO:0000313" key="2">
    <source>
        <dbReference type="Proteomes" id="UP000074108"/>
    </source>
</evidence>
<dbReference type="PATRIC" id="fig|1150625.3.peg.347"/>
<dbReference type="InterPro" id="IPR047670">
    <property type="entry name" value="YfjT-like"/>
</dbReference>
<dbReference type="NCBIfam" id="NF040878">
    <property type="entry name" value="SE1561_fam"/>
    <property type="match status" value="1"/>
</dbReference>
<keyword evidence="2" id="KW-1185">Reference proteome</keyword>
<dbReference type="EMBL" id="LDYG01000005">
    <property type="protein sequence ID" value="KUP08946.1"/>
    <property type="molecule type" value="Genomic_DNA"/>
</dbReference>
<reference evidence="1 2" key="1">
    <citation type="journal article" date="2016" name="Front. Microbiol.">
        <title>Microevolution Analysis of Bacillus coahuilensis Unveils Differences in Phosphorus Acquisition Strategies and Their Regulation.</title>
        <authorList>
            <person name="Gomez-Lunar Z."/>
            <person name="Hernandez-Gonzalez I."/>
            <person name="Rodriguez-Torres M.D."/>
            <person name="Souza V."/>
            <person name="Olmedo-Alvarez G."/>
        </authorList>
    </citation>
    <scope>NUCLEOTIDE SEQUENCE [LARGE SCALE GENOMIC DNA]</scope>
    <source>
        <strain evidence="2">p1.1.43</strain>
    </source>
</reference>
<accession>A0A147KBV4</accession>
<dbReference type="OrthoDB" id="2990422at2"/>
<comment type="caution">
    <text evidence="1">The sequence shown here is derived from an EMBL/GenBank/DDBJ whole genome shotgun (WGS) entry which is preliminary data.</text>
</comment>